<comment type="caution">
    <text evidence="3">The sequence shown here is derived from an EMBL/GenBank/DDBJ whole genome shotgun (WGS) entry which is preliminary data.</text>
</comment>
<feature type="region of interest" description="Disordered" evidence="1">
    <location>
        <begin position="168"/>
        <end position="211"/>
    </location>
</feature>
<keyword evidence="2" id="KW-1133">Transmembrane helix</keyword>
<dbReference type="InParanoid" id="A0A1D3CUB8"/>
<keyword evidence="2" id="KW-0472">Membrane</keyword>
<dbReference type="Proteomes" id="UP000095192">
    <property type="component" value="Unassembled WGS sequence"/>
</dbReference>
<gene>
    <name evidence="3" type="ORF">cyc_07168</name>
</gene>
<name>A0A1D3CUB8_9EIME</name>
<feature type="transmembrane region" description="Helical" evidence="2">
    <location>
        <begin position="34"/>
        <end position="58"/>
    </location>
</feature>
<evidence type="ECO:0000313" key="4">
    <source>
        <dbReference type="Proteomes" id="UP000095192"/>
    </source>
</evidence>
<feature type="region of interest" description="Disordered" evidence="1">
    <location>
        <begin position="239"/>
        <end position="272"/>
    </location>
</feature>
<accession>A0A1D3CUB8</accession>
<evidence type="ECO:0000256" key="2">
    <source>
        <dbReference type="SAM" id="Phobius"/>
    </source>
</evidence>
<sequence>MRRSIGGKANKKGVFDDDGSAMVRKSRSSRVLKAFFPNIDPFFWVLLPYMVLGVSYVGELRKDNPPLLIKLIIANVDENTTIRAGDEFSAHFPAFSVTMCYTEFLDREHSLFALWASVNIIVWLGFLFLRTGSDGREALYFPKWFLRSMVMSERLLDECIQGFSDTKGHSCDGPRPAAHIHCKKKTESKHEPMQERPQQQGPRADHGNGFPRSAGSRIKLSSCLTDAFPYPKPSPLCARSLQSKASGPPSSNEERGKSSLASNYHGAQYGSSSSTLELPTVVSLMNSASYRWSVGDRHEFSGCTSLERKGEDVFLKVFTPQMPTTPMVGALGGSVNAALKRKRGNTIIMAKKKGGHQQQHIVGKKDRQ</sequence>
<evidence type="ECO:0000313" key="3">
    <source>
        <dbReference type="EMBL" id="OEH74795.1"/>
    </source>
</evidence>
<feature type="compositionally biased region" description="Polar residues" evidence="1">
    <location>
        <begin position="240"/>
        <end position="251"/>
    </location>
</feature>
<dbReference type="VEuPathDB" id="ToxoDB:cyc_07168"/>
<organism evidence="3 4">
    <name type="scientific">Cyclospora cayetanensis</name>
    <dbReference type="NCBI Taxonomy" id="88456"/>
    <lineage>
        <taxon>Eukaryota</taxon>
        <taxon>Sar</taxon>
        <taxon>Alveolata</taxon>
        <taxon>Apicomplexa</taxon>
        <taxon>Conoidasida</taxon>
        <taxon>Coccidia</taxon>
        <taxon>Eucoccidiorida</taxon>
        <taxon>Eimeriorina</taxon>
        <taxon>Eimeriidae</taxon>
        <taxon>Cyclospora</taxon>
    </lineage>
</organism>
<feature type="transmembrane region" description="Helical" evidence="2">
    <location>
        <begin position="111"/>
        <end position="129"/>
    </location>
</feature>
<feature type="compositionally biased region" description="Basic residues" evidence="1">
    <location>
        <begin position="178"/>
        <end position="187"/>
    </location>
</feature>
<protein>
    <submittedName>
        <fullName evidence="3">Uncharacterized protein</fullName>
    </submittedName>
</protein>
<dbReference type="AlphaFoldDB" id="A0A1D3CUB8"/>
<reference evidence="3 4" key="1">
    <citation type="journal article" date="2016" name="BMC Genomics">
        <title>Comparative genomics reveals Cyclospora cayetanensis possesses coccidia-like metabolism and invasion components but unique surface antigens.</title>
        <authorList>
            <person name="Liu S."/>
            <person name="Wang L."/>
            <person name="Zheng H."/>
            <person name="Xu Z."/>
            <person name="Roellig D.M."/>
            <person name="Li N."/>
            <person name="Frace M.A."/>
            <person name="Tang K."/>
            <person name="Arrowood M.J."/>
            <person name="Moss D.M."/>
            <person name="Zhang L."/>
            <person name="Feng Y."/>
            <person name="Xiao L."/>
        </authorList>
    </citation>
    <scope>NUCLEOTIDE SEQUENCE [LARGE SCALE GENOMIC DNA]</scope>
    <source>
        <strain evidence="3 4">CHN_HEN01</strain>
    </source>
</reference>
<keyword evidence="4" id="KW-1185">Reference proteome</keyword>
<keyword evidence="2" id="KW-0812">Transmembrane</keyword>
<evidence type="ECO:0000256" key="1">
    <source>
        <dbReference type="SAM" id="MobiDB-lite"/>
    </source>
</evidence>
<proteinExistence type="predicted"/>
<dbReference type="EMBL" id="JROU02001930">
    <property type="protein sequence ID" value="OEH74795.1"/>
    <property type="molecule type" value="Genomic_DNA"/>
</dbReference>